<dbReference type="Proteomes" id="UP001062846">
    <property type="component" value="Chromosome 5"/>
</dbReference>
<name>A0ACC0NMV4_RHOML</name>
<accession>A0ACC0NMV4</accession>
<evidence type="ECO:0000313" key="2">
    <source>
        <dbReference type="Proteomes" id="UP001062846"/>
    </source>
</evidence>
<organism evidence="1 2">
    <name type="scientific">Rhododendron molle</name>
    <name type="common">Chinese azalea</name>
    <name type="synonym">Azalea mollis</name>
    <dbReference type="NCBI Taxonomy" id="49168"/>
    <lineage>
        <taxon>Eukaryota</taxon>
        <taxon>Viridiplantae</taxon>
        <taxon>Streptophyta</taxon>
        <taxon>Embryophyta</taxon>
        <taxon>Tracheophyta</taxon>
        <taxon>Spermatophyta</taxon>
        <taxon>Magnoliopsida</taxon>
        <taxon>eudicotyledons</taxon>
        <taxon>Gunneridae</taxon>
        <taxon>Pentapetalae</taxon>
        <taxon>asterids</taxon>
        <taxon>Ericales</taxon>
        <taxon>Ericaceae</taxon>
        <taxon>Ericoideae</taxon>
        <taxon>Rhodoreae</taxon>
        <taxon>Rhododendron</taxon>
    </lineage>
</organism>
<reference evidence="1" key="1">
    <citation type="submission" date="2022-02" db="EMBL/GenBank/DDBJ databases">
        <title>Plant Genome Project.</title>
        <authorList>
            <person name="Zhang R.-G."/>
        </authorList>
    </citation>
    <scope>NUCLEOTIDE SEQUENCE</scope>
    <source>
        <strain evidence="1">AT1</strain>
    </source>
</reference>
<proteinExistence type="predicted"/>
<gene>
    <name evidence="1" type="ORF">RHMOL_Rhmol05G0111800</name>
</gene>
<protein>
    <submittedName>
        <fullName evidence="1">Uncharacterized protein</fullName>
    </submittedName>
</protein>
<comment type="caution">
    <text evidence="1">The sequence shown here is derived from an EMBL/GenBank/DDBJ whole genome shotgun (WGS) entry which is preliminary data.</text>
</comment>
<sequence>MNGILAASECSSGCESGWTLYLDHSFLSPFPSLKGNDLVYSKGKVGDEEEEEEAEDLSMVSDASSGPPILQEDCDCGNSGNGCFCRAPVEVQNRGKRKKSRENPRRRFEEHSSLLDDTASSPIFNFSQQLNNNNYTVPGDQASMKNILDFSESCSGTHFEVRSALHEPFGFFQSSLPGNQLQQNQLSFVDWREDGDEMRKFPSRAAVRVMEDCCYGSCLERERG</sequence>
<dbReference type="EMBL" id="CM046392">
    <property type="protein sequence ID" value="KAI8554615.1"/>
    <property type="molecule type" value="Genomic_DNA"/>
</dbReference>
<evidence type="ECO:0000313" key="1">
    <source>
        <dbReference type="EMBL" id="KAI8554615.1"/>
    </source>
</evidence>
<keyword evidence="2" id="KW-1185">Reference proteome</keyword>